<accession>A0A553IHJ1</accession>
<feature type="domain" description="Soluble ligand binding" evidence="1">
    <location>
        <begin position="39"/>
        <end position="82"/>
    </location>
</feature>
<dbReference type="AlphaFoldDB" id="A0A553IHJ1"/>
<dbReference type="InterPro" id="IPR019554">
    <property type="entry name" value="Soluble_ligand-bd"/>
</dbReference>
<gene>
    <name evidence="2" type="ORF">FNV44_01135</name>
</gene>
<dbReference type="InterPro" id="IPR010994">
    <property type="entry name" value="RuvA_2-like"/>
</dbReference>
<dbReference type="RefSeq" id="WP_012242840.1">
    <property type="nucleotide sequence ID" value="NZ_CP103951.1"/>
</dbReference>
<dbReference type="Gene3D" id="3.10.560.10">
    <property type="entry name" value="Outer membrane lipoprotein wza domain like"/>
    <property type="match status" value="1"/>
</dbReference>
<dbReference type="InterPro" id="IPR051675">
    <property type="entry name" value="Endo/Exo/Phosphatase_dom_1"/>
</dbReference>
<dbReference type="OMA" id="RRIMEYR"/>
<dbReference type="PANTHER" id="PTHR21180:SF32">
    <property type="entry name" value="ENDONUCLEASE_EXONUCLEASE_PHOSPHATASE FAMILY DOMAIN-CONTAINING PROTEIN 1"/>
    <property type="match status" value="1"/>
</dbReference>
<evidence type="ECO:0000313" key="2">
    <source>
        <dbReference type="EMBL" id="TRX99674.1"/>
    </source>
</evidence>
<dbReference type="GO" id="GO:0015628">
    <property type="term" value="P:protein secretion by the type II secretion system"/>
    <property type="evidence" value="ECO:0007669"/>
    <property type="project" value="TreeGrafter"/>
</dbReference>
<evidence type="ECO:0000259" key="1">
    <source>
        <dbReference type="Pfam" id="PF10531"/>
    </source>
</evidence>
<dbReference type="SUPFAM" id="SSF142984">
    <property type="entry name" value="Nqo1 middle domain-like"/>
    <property type="match status" value="1"/>
</dbReference>
<proteinExistence type="predicted"/>
<dbReference type="GeneID" id="41339049"/>
<dbReference type="GO" id="GO:0015627">
    <property type="term" value="C:type II protein secretion system complex"/>
    <property type="evidence" value="ECO:0007669"/>
    <property type="project" value="TreeGrafter"/>
</dbReference>
<protein>
    <recommendedName>
        <fullName evidence="1">Soluble ligand binding domain-containing protein</fullName>
    </recommendedName>
</protein>
<dbReference type="Gene3D" id="1.10.150.310">
    <property type="entry name" value="Tex RuvX-like domain-like"/>
    <property type="match status" value="1"/>
</dbReference>
<comment type="caution">
    <text evidence="2">The sequence shown here is derived from an EMBL/GenBank/DDBJ whole genome shotgun (WGS) entry which is preliminary data.</text>
</comment>
<dbReference type="EMBL" id="VKID01000001">
    <property type="protein sequence ID" value="TRX99674.1"/>
    <property type="molecule type" value="Genomic_DNA"/>
</dbReference>
<evidence type="ECO:0000313" key="3">
    <source>
        <dbReference type="Proteomes" id="UP000315938"/>
    </source>
</evidence>
<dbReference type="PANTHER" id="PTHR21180">
    <property type="entry name" value="ENDONUCLEASE/EXONUCLEASE/PHOSPHATASE FAMILY DOMAIN-CONTAINING PROTEIN 1"/>
    <property type="match status" value="1"/>
</dbReference>
<sequence length="165" mass="18965">MKKNVIWAIAFLLIFMWMVFKPDSKDLPYFKHEPDMIQVDITGAVKKPGTYQIIRGMTLAYLIDLSGGLKEHADISNIQLGSIITNASYHIPHYQLIEEEIIKRINLNTATYSDLILIPSITENRALEILLYKKENGNFKTVEELLNVKGIGVQTFDKIKVYFFI</sequence>
<reference evidence="2 3" key="1">
    <citation type="submission" date="2019-07" db="EMBL/GenBank/DDBJ databases">
        <title>Genome sequence of Acholeplasma laidlawii strain with increased resistance to erythromycin.</title>
        <authorList>
            <person name="Medvedeva E.S."/>
            <person name="Baranova N.B."/>
            <person name="Siniagina M.N."/>
            <person name="Mouzykantov A."/>
            <person name="Chernova O.A."/>
            <person name="Chernov V.M."/>
        </authorList>
    </citation>
    <scope>NUCLEOTIDE SEQUENCE [LARGE SCALE GENOMIC DNA]</scope>
    <source>
        <strain evidence="2 3">PG8REry</strain>
    </source>
</reference>
<organism evidence="2 3">
    <name type="scientific">Acholeplasma laidlawii</name>
    <dbReference type="NCBI Taxonomy" id="2148"/>
    <lineage>
        <taxon>Bacteria</taxon>
        <taxon>Bacillati</taxon>
        <taxon>Mycoplasmatota</taxon>
        <taxon>Mollicutes</taxon>
        <taxon>Acholeplasmatales</taxon>
        <taxon>Acholeplasmataceae</taxon>
        <taxon>Acholeplasma</taxon>
    </lineage>
</organism>
<dbReference type="Pfam" id="PF12836">
    <property type="entry name" value="HHH_3"/>
    <property type="match status" value="1"/>
</dbReference>
<dbReference type="Pfam" id="PF10531">
    <property type="entry name" value="SLBB"/>
    <property type="match status" value="1"/>
</dbReference>
<name>A0A553IHJ1_ACHLA</name>
<dbReference type="SUPFAM" id="SSF47781">
    <property type="entry name" value="RuvA domain 2-like"/>
    <property type="match status" value="1"/>
</dbReference>
<dbReference type="Proteomes" id="UP000315938">
    <property type="component" value="Unassembled WGS sequence"/>
</dbReference>